<reference evidence="1" key="1">
    <citation type="submission" date="2019-08" db="EMBL/GenBank/DDBJ databases">
        <authorList>
            <person name="Kucharzyk K."/>
            <person name="Murdoch R.W."/>
            <person name="Higgins S."/>
            <person name="Loffler F."/>
        </authorList>
    </citation>
    <scope>NUCLEOTIDE SEQUENCE</scope>
</reference>
<proteinExistence type="predicted"/>
<gene>
    <name evidence="1" type="ORF">SDC9_167160</name>
</gene>
<dbReference type="EMBL" id="VSSQ01067395">
    <property type="protein sequence ID" value="MPN19788.1"/>
    <property type="molecule type" value="Genomic_DNA"/>
</dbReference>
<sequence length="198" mass="21506">MQNAQVGGHLVARCQQHHIARHQLLRIQQHAPAAAQHRGLGRQHLADGLQRGFGLALLQKTDDGVDHHGAQQHAGIHPVRERCSDGGSHQHHVDQHVVELHQQPQPGGARLGRGQAVMAVRGEALLGLALRQPGVRVGLQLQGRFLGGQVVPGDVSWSRRWCRLGHAWGKHGATGARLGGEWVEVEAMCRHGSMQISL</sequence>
<name>A0A645FZ07_9ZZZZ</name>
<protein>
    <submittedName>
        <fullName evidence="1">Uncharacterized protein</fullName>
    </submittedName>
</protein>
<evidence type="ECO:0000313" key="1">
    <source>
        <dbReference type="EMBL" id="MPN19788.1"/>
    </source>
</evidence>
<accession>A0A645FZ07</accession>
<dbReference type="AlphaFoldDB" id="A0A645FZ07"/>
<comment type="caution">
    <text evidence="1">The sequence shown here is derived from an EMBL/GenBank/DDBJ whole genome shotgun (WGS) entry which is preliminary data.</text>
</comment>
<organism evidence="1">
    <name type="scientific">bioreactor metagenome</name>
    <dbReference type="NCBI Taxonomy" id="1076179"/>
    <lineage>
        <taxon>unclassified sequences</taxon>
        <taxon>metagenomes</taxon>
        <taxon>ecological metagenomes</taxon>
    </lineage>
</organism>